<evidence type="ECO:0000313" key="2">
    <source>
        <dbReference type="EMBL" id="OGF26731.1"/>
    </source>
</evidence>
<reference evidence="2 3" key="1">
    <citation type="journal article" date="2016" name="Nat. Commun.">
        <title>Thousands of microbial genomes shed light on interconnected biogeochemical processes in an aquifer system.</title>
        <authorList>
            <person name="Anantharaman K."/>
            <person name="Brown C.T."/>
            <person name="Hug L.A."/>
            <person name="Sharon I."/>
            <person name="Castelle C.J."/>
            <person name="Probst A.J."/>
            <person name="Thomas B.C."/>
            <person name="Singh A."/>
            <person name="Wilkins M.J."/>
            <person name="Karaoz U."/>
            <person name="Brodie E.L."/>
            <person name="Williams K.H."/>
            <person name="Hubbard S.S."/>
            <person name="Banfield J.F."/>
        </authorList>
    </citation>
    <scope>NUCLEOTIDE SEQUENCE [LARGE SCALE GENOMIC DNA]</scope>
</reference>
<evidence type="ECO:0000313" key="3">
    <source>
        <dbReference type="Proteomes" id="UP000178367"/>
    </source>
</evidence>
<dbReference type="AlphaFoldDB" id="A0A1F5SKF0"/>
<dbReference type="Proteomes" id="UP000178367">
    <property type="component" value="Unassembled WGS sequence"/>
</dbReference>
<proteinExistence type="predicted"/>
<dbReference type="STRING" id="1797994.A2227_06420"/>
<name>A0A1F5SKF0_9BACT</name>
<dbReference type="EMBL" id="MFGB01000014">
    <property type="protein sequence ID" value="OGF26731.1"/>
    <property type="molecule type" value="Genomic_DNA"/>
</dbReference>
<evidence type="ECO:0000259" key="1">
    <source>
        <dbReference type="Pfam" id="PF08241"/>
    </source>
</evidence>
<dbReference type="SUPFAM" id="SSF53335">
    <property type="entry name" value="S-adenosyl-L-methionine-dependent methyltransferases"/>
    <property type="match status" value="1"/>
</dbReference>
<dbReference type="InterPro" id="IPR013216">
    <property type="entry name" value="Methyltransf_11"/>
</dbReference>
<accession>A0A1F5SKF0</accession>
<dbReference type="InterPro" id="IPR029063">
    <property type="entry name" value="SAM-dependent_MTases_sf"/>
</dbReference>
<feature type="domain" description="Methyltransferase type 11" evidence="1">
    <location>
        <begin position="42"/>
        <end position="118"/>
    </location>
</feature>
<dbReference type="Pfam" id="PF08241">
    <property type="entry name" value="Methyltransf_11"/>
    <property type="match status" value="1"/>
</dbReference>
<dbReference type="Gene3D" id="3.40.50.150">
    <property type="entry name" value="Vaccinia Virus protein VP39"/>
    <property type="match status" value="1"/>
</dbReference>
<comment type="caution">
    <text evidence="2">The sequence shown here is derived from an EMBL/GenBank/DDBJ whole genome shotgun (WGS) entry which is preliminary data.</text>
</comment>
<protein>
    <recommendedName>
        <fullName evidence="1">Methyltransferase type 11 domain-containing protein</fullName>
    </recommendedName>
</protein>
<dbReference type="GO" id="GO:0008757">
    <property type="term" value="F:S-adenosylmethionine-dependent methyltransferase activity"/>
    <property type="evidence" value="ECO:0007669"/>
    <property type="project" value="InterPro"/>
</dbReference>
<gene>
    <name evidence="2" type="ORF">A2227_06420</name>
</gene>
<sequence length="242" mass="27451">MKKFLKKIKPLIVGDYSPDIAFRYLPVRDILKKDGLTEARILEVGSGDLGITPYIRREVVGLDIAFDRPGPYLKALEYSGSGFPFPDDSFDLVLSVDSLEHVPADQRPKMISEMIRAAAKAVVIVAPCGSNAAASDRELARYYKSIHGKSDKFFDDHIYNGLPEKDDVVKMFEDGAARISKRIAIQTRPLSNIRLRRFYMKCAINPGILPSILYYGFLPLLPLRKRLNFGQCYRRLFYVKIL</sequence>
<organism evidence="2 3">
    <name type="scientific">Candidatus Falkowbacteria bacterium RIFOXYA2_FULL_47_19</name>
    <dbReference type="NCBI Taxonomy" id="1797994"/>
    <lineage>
        <taxon>Bacteria</taxon>
        <taxon>Candidatus Falkowiibacteriota</taxon>
    </lineage>
</organism>